<dbReference type="Pfam" id="PF01636">
    <property type="entry name" value="APH"/>
    <property type="match status" value="1"/>
</dbReference>
<feature type="domain" description="Aminoglycoside phosphotransferase" evidence="3">
    <location>
        <begin position="39"/>
        <end position="274"/>
    </location>
</feature>
<dbReference type="InterPro" id="IPR011009">
    <property type="entry name" value="Kinase-like_dom_sf"/>
</dbReference>
<accession>A0A7Y9U5F4</accession>
<evidence type="ECO:0000313" key="4">
    <source>
        <dbReference type="EMBL" id="NYG32893.1"/>
    </source>
</evidence>
<evidence type="ECO:0000259" key="3">
    <source>
        <dbReference type="Pfam" id="PF01636"/>
    </source>
</evidence>
<dbReference type="EMBL" id="JACCFH010000001">
    <property type="protein sequence ID" value="NYG32893.1"/>
    <property type="molecule type" value="Genomic_DNA"/>
</dbReference>
<dbReference type="Gene3D" id="3.30.200.20">
    <property type="entry name" value="Phosphorylase Kinase, domain 1"/>
    <property type="match status" value="1"/>
</dbReference>
<organism evidence="4 5">
    <name type="scientific">Sphaerotilus montanus</name>
    <dbReference type="NCBI Taxonomy" id="522889"/>
    <lineage>
        <taxon>Bacteria</taxon>
        <taxon>Pseudomonadati</taxon>
        <taxon>Pseudomonadota</taxon>
        <taxon>Betaproteobacteria</taxon>
        <taxon>Burkholderiales</taxon>
        <taxon>Sphaerotilaceae</taxon>
        <taxon>Sphaerotilus</taxon>
    </lineage>
</organism>
<name>A0A7Y9U5F4_9BURK</name>
<dbReference type="PANTHER" id="PTHR33540">
    <property type="entry name" value="TRNA THREONYLCARBAMOYLADENOSINE BIOSYNTHESIS PROTEIN TSAE"/>
    <property type="match status" value="1"/>
</dbReference>
<sequence>MTPADAPTSIHWPDDQRRAAFDTWLATQAEAHGLLAESLRPASADASFRRYFRIDSARGEAARIVMDAPPDREDCRPFVQIAGLLRQGGLNAPEVLAWDEAQGFLLLSDLGERTLLAELQAQDFGTAAGLKVADAHYRGALDTLVRLQQIPAQGQVPAYDAALLRRELDLFPEWYIGRHRQFTLDSTQQQVLEEALQTITRVCEAQPCVLVHRDFHSRNLMVGADPATPGVLDFQDAVWGPVTYDVVSLLRDAYIEWDESIQIDWAVRYWERARKAGLPVSDDFGTFWRDYEWMGLQRHLKVLGIFSRLYHRDGKDGYLKDLPLVWRNAHHVASRYSVLRPLSRLLEALENVEVKTGYTF</sequence>
<dbReference type="InterPro" id="IPR002575">
    <property type="entry name" value="Aminoglycoside_PTrfase"/>
</dbReference>
<evidence type="ECO:0000256" key="1">
    <source>
        <dbReference type="ARBA" id="ARBA00022741"/>
    </source>
</evidence>
<gene>
    <name evidence="4" type="ORF">BDD16_001879</name>
</gene>
<dbReference type="Proteomes" id="UP000518288">
    <property type="component" value="Unassembled WGS sequence"/>
</dbReference>
<dbReference type="Gene3D" id="3.90.1200.10">
    <property type="match status" value="1"/>
</dbReference>
<dbReference type="GO" id="GO:0005524">
    <property type="term" value="F:ATP binding"/>
    <property type="evidence" value="ECO:0007669"/>
    <property type="project" value="UniProtKB-KW"/>
</dbReference>
<keyword evidence="2" id="KW-0067">ATP-binding</keyword>
<reference evidence="4 5" key="1">
    <citation type="submission" date="2020-07" db="EMBL/GenBank/DDBJ databases">
        <title>Genomic Encyclopedia of Archaeal and Bacterial Type Strains, Phase II (KMG-II): from individual species to whole genera.</title>
        <authorList>
            <person name="Goeker M."/>
        </authorList>
    </citation>
    <scope>NUCLEOTIDE SEQUENCE [LARGE SCALE GENOMIC DNA]</scope>
    <source>
        <strain evidence="4 5">DSM 21226</strain>
    </source>
</reference>
<protein>
    <recommendedName>
        <fullName evidence="3">Aminoglycoside phosphotransferase domain-containing protein</fullName>
    </recommendedName>
</protein>
<evidence type="ECO:0000256" key="2">
    <source>
        <dbReference type="ARBA" id="ARBA00022840"/>
    </source>
</evidence>
<dbReference type="SUPFAM" id="SSF56112">
    <property type="entry name" value="Protein kinase-like (PK-like)"/>
    <property type="match status" value="1"/>
</dbReference>
<proteinExistence type="predicted"/>
<dbReference type="AlphaFoldDB" id="A0A7Y9U5F4"/>
<keyword evidence="1" id="KW-0547">Nucleotide-binding</keyword>
<dbReference type="PANTHER" id="PTHR33540:SF1">
    <property type="entry name" value="N-ACETYLMURAMATE_N-ACETYLGLUCOSAMINE KINASE"/>
    <property type="match status" value="1"/>
</dbReference>
<keyword evidence="5" id="KW-1185">Reference proteome</keyword>
<comment type="caution">
    <text evidence="4">The sequence shown here is derived from an EMBL/GenBank/DDBJ whole genome shotgun (WGS) entry which is preliminary data.</text>
</comment>
<evidence type="ECO:0000313" key="5">
    <source>
        <dbReference type="Proteomes" id="UP000518288"/>
    </source>
</evidence>